<feature type="transmembrane region" description="Helical" evidence="1">
    <location>
        <begin position="15"/>
        <end position="34"/>
    </location>
</feature>
<feature type="transmembrane region" description="Helical" evidence="1">
    <location>
        <begin position="129"/>
        <end position="149"/>
    </location>
</feature>
<dbReference type="InterPro" id="IPR052712">
    <property type="entry name" value="Acid_resist_chaperone_HdeD"/>
</dbReference>
<dbReference type="InterPro" id="IPR005325">
    <property type="entry name" value="DUF308_memb"/>
</dbReference>
<dbReference type="PANTHER" id="PTHR34989:SF1">
    <property type="entry name" value="PROTEIN HDED"/>
    <property type="match status" value="1"/>
</dbReference>
<feature type="transmembrane region" description="Helical" evidence="1">
    <location>
        <begin position="72"/>
        <end position="91"/>
    </location>
</feature>
<dbReference type="RefSeq" id="WP_144036473.1">
    <property type="nucleotide sequence ID" value="NZ_FXAU01000001.1"/>
</dbReference>
<dbReference type="PANTHER" id="PTHR34989">
    <property type="entry name" value="PROTEIN HDED"/>
    <property type="match status" value="1"/>
</dbReference>
<feature type="transmembrane region" description="Helical" evidence="1">
    <location>
        <begin position="40"/>
        <end position="60"/>
    </location>
</feature>
<keyword evidence="1" id="KW-1133">Transmembrane helix</keyword>
<dbReference type="Proteomes" id="UP000192980">
    <property type="component" value="Unassembled WGS sequence"/>
</dbReference>
<keyword evidence="3" id="KW-1185">Reference proteome</keyword>
<dbReference type="EMBL" id="FXAU01000001">
    <property type="protein sequence ID" value="SMG07600.1"/>
    <property type="molecule type" value="Genomic_DNA"/>
</dbReference>
<evidence type="ECO:0000313" key="3">
    <source>
        <dbReference type="Proteomes" id="UP000192980"/>
    </source>
</evidence>
<reference evidence="2 3" key="1">
    <citation type="submission" date="2017-04" db="EMBL/GenBank/DDBJ databases">
        <authorList>
            <person name="Afonso C.L."/>
            <person name="Miller P.J."/>
            <person name="Scott M.A."/>
            <person name="Spackman E."/>
            <person name="Goraichik I."/>
            <person name="Dimitrov K.M."/>
            <person name="Suarez D.L."/>
            <person name="Swayne D.E."/>
        </authorList>
    </citation>
    <scope>NUCLEOTIDE SEQUENCE [LARGE SCALE GENOMIC DNA]</scope>
    <source>
        <strain evidence="2 3">DSM 22418</strain>
    </source>
</reference>
<proteinExistence type="predicted"/>
<dbReference type="GO" id="GO:0005886">
    <property type="term" value="C:plasma membrane"/>
    <property type="evidence" value="ECO:0007669"/>
    <property type="project" value="TreeGrafter"/>
</dbReference>
<evidence type="ECO:0000313" key="2">
    <source>
        <dbReference type="EMBL" id="SMG07600.1"/>
    </source>
</evidence>
<sequence length="192" mass="21500">MTSTIDKFKSTLKHWYVPLIIGILLILLGIISIMTPLATYVAISMFISVAFLFTGILQIVFAVSNRNDIDGWGWQLAAGIIYTLLGLYIVINPAITMVTLPFVIAFFTFIQAIFGIATAIEFQQIKLKGWGWMLFWAILGLIFSLILIFNPVFSSLYIVFMLSAALIFSGVTSISMALHLKKVRTKVRDFMS</sequence>
<dbReference type="Pfam" id="PF03729">
    <property type="entry name" value="DUF308"/>
    <property type="match status" value="2"/>
</dbReference>
<keyword evidence="1" id="KW-0472">Membrane</keyword>
<organism evidence="2 3">
    <name type="scientific">Sphingobacterium psychroaquaticum</name>
    <dbReference type="NCBI Taxonomy" id="561061"/>
    <lineage>
        <taxon>Bacteria</taxon>
        <taxon>Pseudomonadati</taxon>
        <taxon>Bacteroidota</taxon>
        <taxon>Sphingobacteriia</taxon>
        <taxon>Sphingobacteriales</taxon>
        <taxon>Sphingobacteriaceae</taxon>
        <taxon>Sphingobacterium</taxon>
    </lineage>
</organism>
<dbReference type="OrthoDB" id="7059775at2"/>
<name>A0A1X7HZU2_9SPHI</name>
<feature type="transmembrane region" description="Helical" evidence="1">
    <location>
        <begin position="97"/>
        <end position="117"/>
    </location>
</feature>
<dbReference type="AlphaFoldDB" id="A0A1X7HZU2"/>
<accession>A0A1X7HZU2</accession>
<keyword evidence="1" id="KW-0812">Transmembrane</keyword>
<protein>
    <submittedName>
        <fullName evidence="2">Uncharacterized membrane protein HdeD, DUF308 family</fullName>
    </submittedName>
</protein>
<evidence type="ECO:0000256" key="1">
    <source>
        <dbReference type="SAM" id="Phobius"/>
    </source>
</evidence>
<feature type="transmembrane region" description="Helical" evidence="1">
    <location>
        <begin position="155"/>
        <end position="178"/>
    </location>
</feature>
<dbReference type="STRING" id="561061.SAMN05660862_0292"/>
<gene>
    <name evidence="2" type="ORF">SAMN05660862_0292</name>
</gene>